<keyword evidence="8 11" id="KW-1133">Transmembrane helix</keyword>
<keyword evidence="13" id="KW-1185">Reference proteome</keyword>
<evidence type="ECO:0000256" key="6">
    <source>
        <dbReference type="ARBA" id="ARBA00022692"/>
    </source>
</evidence>
<dbReference type="GO" id="GO:0015031">
    <property type="term" value="P:protein transport"/>
    <property type="evidence" value="ECO:0007669"/>
    <property type="project" value="UniProtKB-KW"/>
</dbReference>
<dbReference type="PANTHER" id="PTHR33909">
    <property type="entry name" value="SEC TRANSLOCON ACCESSORY COMPLEX SUBUNIT YAJC"/>
    <property type="match status" value="1"/>
</dbReference>
<dbReference type="PRINTS" id="PR01853">
    <property type="entry name" value="YAJCTRNLCASE"/>
</dbReference>
<organism evidence="12 13">
    <name type="scientific">Stieleria marina</name>
    <dbReference type="NCBI Taxonomy" id="1930275"/>
    <lineage>
        <taxon>Bacteria</taxon>
        <taxon>Pseudomonadati</taxon>
        <taxon>Planctomycetota</taxon>
        <taxon>Planctomycetia</taxon>
        <taxon>Pirellulales</taxon>
        <taxon>Pirellulaceae</taxon>
        <taxon>Stieleria</taxon>
    </lineage>
</organism>
<evidence type="ECO:0000256" key="10">
    <source>
        <dbReference type="ARBA" id="ARBA00023136"/>
    </source>
</evidence>
<keyword evidence="4" id="KW-0813">Transport</keyword>
<dbReference type="InterPro" id="IPR003849">
    <property type="entry name" value="Preprotein_translocase_YajC"/>
</dbReference>
<evidence type="ECO:0000256" key="7">
    <source>
        <dbReference type="ARBA" id="ARBA00022927"/>
    </source>
</evidence>
<keyword evidence="7" id="KW-0653">Protein transport</keyword>
<dbReference type="EMBL" id="CP036526">
    <property type="protein sequence ID" value="QDT09919.1"/>
    <property type="molecule type" value="Genomic_DNA"/>
</dbReference>
<evidence type="ECO:0000313" key="13">
    <source>
        <dbReference type="Proteomes" id="UP000319817"/>
    </source>
</evidence>
<dbReference type="SMART" id="SM01323">
    <property type="entry name" value="YajC"/>
    <property type="match status" value="1"/>
</dbReference>
<keyword evidence="9" id="KW-0811">Translocation</keyword>
<evidence type="ECO:0000256" key="9">
    <source>
        <dbReference type="ARBA" id="ARBA00023010"/>
    </source>
</evidence>
<evidence type="ECO:0000313" key="12">
    <source>
        <dbReference type="EMBL" id="QDT09919.1"/>
    </source>
</evidence>
<evidence type="ECO:0000256" key="4">
    <source>
        <dbReference type="ARBA" id="ARBA00022448"/>
    </source>
</evidence>
<dbReference type="GO" id="GO:0005886">
    <property type="term" value="C:plasma membrane"/>
    <property type="evidence" value="ECO:0007669"/>
    <property type="project" value="UniProtKB-SubCell"/>
</dbReference>
<name>A0A517NS47_9BACT</name>
<proteinExistence type="inferred from homology"/>
<evidence type="ECO:0000256" key="11">
    <source>
        <dbReference type="SAM" id="Phobius"/>
    </source>
</evidence>
<dbReference type="Proteomes" id="UP000319817">
    <property type="component" value="Chromosome"/>
</dbReference>
<feature type="transmembrane region" description="Helical" evidence="11">
    <location>
        <begin position="53"/>
        <end position="71"/>
    </location>
</feature>
<evidence type="ECO:0000256" key="8">
    <source>
        <dbReference type="ARBA" id="ARBA00022989"/>
    </source>
</evidence>
<keyword evidence="10 11" id="KW-0472">Membrane</keyword>
<sequence length="141" mass="14687">MIANSLTLLTNLTCGLATSLGLFLAQGDAAGEAGAAAAPAAELTGIQKILGNPLILPIGLFLIFYLTFLAPERKRKAEEAKLMSSLEKNDRVITVGGIHGTVVSTGEGVVTLKIDEGGNTRIKINRSAIASKIQDKKEAAK</sequence>
<protein>
    <recommendedName>
        <fullName evidence="3">Sec translocon accessory complex subunit YajC</fullName>
    </recommendedName>
</protein>
<dbReference type="AlphaFoldDB" id="A0A517NS47"/>
<evidence type="ECO:0000256" key="5">
    <source>
        <dbReference type="ARBA" id="ARBA00022475"/>
    </source>
</evidence>
<accession>A0A517NS47</accession>
<evidence type="ECO:0000256" key="2">
    <source>
        <dbReference type="ARBA" id="ARBA00006742"/>
    </source>
</evidence>
<comment type="similarity">
    <text evidence="2">Belongs to the YajC family.</text>
</comment>
<dbReference type="NCBIfam" id="TIGR00739">
    <property type="entry name" value="yajC"/>
    <property type="match status" value="1"/>
</dbReference>
<evidence type="ECO:0000256" key="1">
    <source>
        <dbReference type="ARBA" id="ARBA00004162"/>
    </source>
</evidence>
<dbReference type="PANTHER" id="PTHR33909:SF1">
    <property type="entry name" value="SEC TRANSLOCON ACCESSORY COMPLEX SUBUNIT YAJC"/>
    <property type="match status" value="1"/>
</dbReference>
<keyword evidence="6 11" id="KW-0812">Transmembrane</keyword>
<evidence type="ECO:0000256" key="3">
    <source>
        <dbReference type="ARBA" id="ARBA00014962"/>
    </source>
</evidence>
<reference evidence="12 13" key="1">
    <citation type="submission" date="2019-02" db="EMBL/GenBank/DDBJ databases">
        <title>Deep-cultivation of Planctomycetes and their phenomic and genomic characterization uncovers novel biology.</title>
        <authorList>
            <person name="Wiegand S."/>
            <person name="Jogler M."/>
            <person name="Boedeker C."/>
            <person name="Pinto D."/>
            <person name="Vollmers J."/>
            <person name="Rivas-Marin E."/>
            <person name="Kohn T."/>
            <person name="Peeters S.H."/>
            <person name="Heuer A."/>
            <person name="Rast P."/>
            <person name="Oberbeckmann S."/>
            <person name="Bunk B."/>
            <person name="Jeske O."/>
            <person name="Meyerdierks A."/>
            <person name="Storesund J.E."/>
            <person name="Kallscheuer N."/>
            <person name="Luecker S."/>
            <person name="Lage O.M."/>
            <person name="Pohl T."/>
            <person name="Merkel B.J."/>
            <person name="Hornburger P."/>
            <person name="Mueller R.-W."/>
            <person name="Bruemmer F."/>
            <person name="Labrenz M."/>
            <person name="Spormann A.M."/>
            <person name="Op den Camp H."/>
            <person name="Overmann J."/>
            <person name="Amann R."/>
            <person name="Jetten M.S.M."/>
            <person name="Mascher T."/>
            <person name="Medema M.H."/>
            <person name="Devos D.P."/>
            <person name="Kaster A.-K."/>
            <person name="Ovreas L."/>
            <person name="Rohde M."/>
            <person name="Galperin M.Y."/>
            <person name="Jogler C."/>
        </authorList>
    </citation>
    <scope>NUCLEOTIDE SEQUENCE [LARGE SCALE GENOMIC DNA]</scope>
    <source>
        <strain evidence="12 13">K23_9</strain>
    </source>
</reference>
<dbReference type="Pfam" id="PF02699">
    <property type="entry name" value="YajC"/>
    <property type="match status" value="1"/>
</dbReference>
<gene>
    <name evidence="12" type="ORF">K239x_18720</name>
</gene>
<keyword evidence="5" id="KW-1003">Cell membrane</keyword>
<dbReference type="RefSeq" id="WP_419189850.1">
    <property type="nucleotide sequence ID" value="NZ_CP036526.1"/>
</dbReference>
<comment type="subcellular location">
    <subcellularLocation>
        <location evidence="1">Cell membrane</location>
        <topology evidence="1">Single-pass membrane protein</topology>
    </subcellularLocation>
</comment>